<evidence type="ECO:0000256" key="5">
    <source>
        <dbReference type="ARBA" id="ARBA00022692"/>
    </source>
</evidence>
<dbReference type="CDD" id="cd06261">
    <property type="entry name" value="TM_PBP2"/>
    <property type="match status" value="1"/>
</dbReference>
<keyword evidence="6 8" id="KW-1133">Transmembrane helix</keyword>
<keyword evidence="12" id="KW-1185">Reference proteome</keyword>
<feature type="transmembrane region" description="Helical" evidence="8">
    <location>
        <begin position="277"/>
        <end position="301"/>
    </location>
</feature>
<comment type="similarity">
    <text evidence="2 9">Belongs to the binding-protein-dependent transport system permease family. CysTW subfamily.</text>
</comment>
<comment type="subcellular location">
    <subcellularLocation>
        <location evidence="1 8">Cell membrane</location>
        <topology evidence="1 8">Multi-pass membrane protein</topology>
    </subcellularLocation>
</comment>
<comment type="function">
    <text evidence="9">Part of the binding-protein-dependent transport system for phosphate; probably responsible for the translocation of the substrate across the membrane.</text>
</comment>
<feature type="domain" description="ABC transmembrane type-1" evidence="10">
    <location>
        <begin position="85"/>
        <end position="297"/>
    </location>
</feature>
<evidence type="ECO:0000259" key="10">
    <source>
        <dbReference type="PROSITE" id="PS50928"/>
    </source>
</evidence>
<evidence type="ECO:0000256" key="4">
    <source>
        <dbReference type="ARBA" id="ARBA00022475"/>
    </source>
</evidence>
<reference evidence="11 12" key="1">
    <citation type="submission" date="2023-10" db="EMBL/GenBank/DDBJ databases">
        <title>A novel Glycoside Hydrolase 43-Like Enzyme from Clostrdium boliviensis is an Endo-xylanase, and a Candidate for Xylooligosaccharides Production from Different Xylan Substrates.</title>
        <authorList>
            <person name="Alvarez M.T."/>
            <person name="Rocabado-Villegas L.R."/>
            <person name="Salas-Veizaga D.M."/>
            <person name="Linares-Pasten J.A."/>
            <person name="Gudmundsdottir E.E."/>
            <person name="Hreggvidsson G.O."/>
            <person name="Adlercreutz P."/>
            <person name="Nordberg Karlsson E."/>
        </authorList>
    </citation>
    <scope>NUCLEOTIDE SEQUENCE [LARGE SCALE GENOMIC DNA]</scope>
    <source>
        <strain evidence="11 12">E-1</strain>
    </source>
</reference>
<evidence type="ECO:0000256" key="3">
    <source>
        <dbReference type="ARBA" id="ARBA00022448"/>
    </source>
</evidence>
<comment type="caution">
    <text evidence="11">The sequence shown here is derived from an EMBL/GenBank/DDBJ whole genome shotgun (WGS) entry which is preliminary data.</text>
</comment>
<keyword evidence="3 8" id="KW-0813">Transport</keyword>
<evidence type="ECO:0000256" key="2">
    <source>
        <dbReference type="ARBA" id="ARBA00007069"/>
    </source>
</evidence>
<dbReference type="PROSITE" id="PS50928">
    <property type="entry name" value="ABC_TM1"/>
    <property type="match status" value="1"/>
</dbReference>
<accession>A0ABU4GPN3</accession>
<dbReference type="PANTHER" id="PTHR30425">
    <property type="entry name" value="PHOSPHATE TRANSPORT SYSTEM PERMEASE PROTEIN PST"/>
    <property type="match status" value="1"/>
</dbReference>
<evidence type="ECO:0000256" key="1">
    <source>
        <dbReference type="ARBA" id="ARBA00004651"/>
    </source>
</evidence>
<feature type="transmembrane region" description="Helical" evidence="8">
    <location>
        <begin position="206"/>
        <end position="227"/>
    </location>
</feature>
<proteinExistence type="inferred from homology"/>
<dbReference type="Gene3D" id="1.10.3720.10">
    <property type="entry name" value="MetI-like"/>
    <property type="match status" value="1"/>
</dbReference>
<protein>
    <recommendedName>
        <fullName evidence="9">Phosphate transport system permease protein</fullName>
    </recommendedName>
</protein>
<dbReference type="PANTHER" id="PTHR30425:SF2">
    <property type="entry name" value="ABC TRANSPORTER PERMEASE PROTEIN YQGH-RELATED"/>
    <property type="match status" value="1"/>
</dbReference>
<sequence>MKDGASQKNTLHKFRNEYFWRGLVTVCGILIILLTLSIGLFLIAKGTGTFTKYHHTLSEFLFSSEWSPMDSANEGGGKVGSAIYIFGSLLTCGLSLLIATPFSLAAAIFMVEISPDAGEKLFQPAVEIFMGIPSVVYGWIGLTVLVPFIKNTFGAKMGGFSVLAASIVLAVMIFPTITALSADALRNVPKEYYQAAYGMGSTRWQVIYRVVLPVAFPGIFTGIILGLSRAFGEALAVAMVIGKTRAFPSSLLSPTNNLTAAIAADMGNSADGGEHNLALWTMALLLFLISMFFIFLIHVLLRKGSGSGEV</sequence>
<keyword evidence="9" id="KW-0592">Phosphate transport</keyword>
<feature type="transmembrane region" description="Helical" evidence="8">
    <location>
        <begin position="83"/>
        <end position="109"/>
    </location>
</feature>
<evidence type="ECO:0000256" key="7">
    <source>
        <dbReference type="ARBA" id="ARBA00023136"/>
    </source>
</evidence>
<evidence type="ECO:0000313" key="11">
    <source>
        <dbReference type="EMBL" id="MDW2798952.1"/>
    </source>
</evidence>
<dbReference type="SUPFAM" id="SSF161098">
    <property type="entry name" value="MetI-like"/>
    <property type="match status" value="1"/>
</dbReference>
<dbReference type="Proteomes" id="UP001276854">
    <property type="component" value="Unassembled WGS sequence"/>
</dbReference>
<dbReference type="NCBIfam" id="TIGR02138">
    <property type="entry name" value="phosphate_pstC"/>
    <property type="match status" value="1"/>
</dbReference>
<dbReference type="EMBL" id="JAWONS010000240">
    <property type="protein sequence ID" value="MDW2798952.1"/>
    <property type="molecule type" value="Genomic_DNA"/>
</dbReference>
<dbReference type="InterPro" id="IPR000515">
    <property type="entry name" value="MetI-like"/>
</dbReference>
<gene>
    <name evidence="11" type="primary">pstC</name>
    <name evidence="11" type="ORF">RZO55_15360</name>
</gene>
<organism evidence="11 12">
    <name type="scientific">Clostridium boliviensis</name>
    <dbReference type="NCBI Taxonomy" id="318465"/>
    <lineage>
        <taxon>Bacteria</taxon>
        <taxon>Bacillati</taxon>
        <taxon>Bacillota</taxon>
        <taxon>Clostridia</taxon>
        <taxon>Eubacteriales</taxon>
        <taxon>Clostridiaceae</taxon>
        <taxon>Clostridium</taxon>
    </lineage>
</organism>
<evidence type="ECO:0000313" key="12">
    <source>
        <dbReference type="Proteomes" id="UP001276854"/>
    </source>
</evidence>
<keyword evidence="5 8" id="KW-0812">Transmembrane</keyword>
<dbReference type="InterPro" id="IPR011864">
    <property type="entry name" value="Phosphate_PstC"/>
</dbReference>
<keyword evidence="7 8" id="KW-0472">Membrane</keyword>
<feature type="transmembrane region" description="Helical" evidence="8">
    <location>
        <begin position="121"/>
        <end position="140"/>
    </location>
</feature>
<name>A0ABU4GPN3_9CLOT</name>
<feature type="transmembrane region" description="Helical" evidence="8">
    <location>
        <begin position="20"/>
        <end position="44"/>
    </location>
</feature>
<keyword evidence="4 9" id="KW-1003">Cell membrane</keyword>
<evidence type="ECO:0000256" key="6">
    <source>
        <dbReference type="ARBA" id="ARBA00022989"/>
    </source>
</evidence>
<dbReference type="InterPro" id="IPR035906">
    <property type="entry name" value="MetI-like_sf"/>
</dbReference>
<evidence type="ECO:0000256" key="8">
    <source>
        <dbReference type="RuleBase" id="RU363032"/>
    </source>
</evidence>
<dbReference type="InterPro" id="IPR051124">
    <property type="entry name" value="Phosphate_Transport_Permease"/>
</dbReference>
<dbReference type="Pfam" id="PF00528">
    <property type="entry name" value="BPD_transp_1"/>
    <property type="match status" value="1"/>
</dbReference>
<evidence type="ECO:0000256" key="9">
    <source>
        <dbReference type="RuleBase" id="RU363054"/>
    </source>
</evidence>
<feature type="transmembrane region" description="Helical" evidence="8">
    <location>
        <begin position="160"/>
        <end position="185"/>
    </location>
</feature>